<dbReference type="FunFam" id="1.10.1040.50:FF:000006">
    <property type="entry name" value="Peroxisomal bifunctional enzyme"/>
    <property type="match status" value="1"/>
</dbReference>
<evidence type="ECO:0000259" key="15">
    <source>
        <dbReference type="Pfam" id="PF00725"/>
    </source>
</evidence>
<dbReference type="SUPFAM" id="SSF51735">
    <property type="entry name" value="NAD(P)-binding Rossmann-fold domains"/>
    <property type="match status" value="1"/>
</dbReference>
<organism evidence="17 18">
    <name type="scientific">Sulfitobacter mediterraneus</name>
    <dbReference type="NCBI Taxonomy" id="83219"/>
    <lineage>
        <taxon>Bacteria</taxon>
        <taxon>Pseudomonadati</taxon>
        <taxon>Pseudomonadota</taxon>
        <taxon>Alphaproteobacteria</taxon>
        <taxon>Rhodobacterales</taxon>
        <taxon>Roseobacteraceae</taxon>
        <taxon>Sulfitobacter</taxon>
    </lineage>
</organism>
<comment type="similarity">
    <text evidence="3">In the N-terminal section; belongs to the enoyl-CoA hydratase/isomerase family.</text>
</comment>
<keyword evidence="10" id="KW-0413">Isomerase</keyword>
<dbReference type="RefSeq" id="WP_037905846.1">
    <property type="nucleotide sequence ID" value="NZ_JEMU01000003.1"/>
</dbReference>
<name>A0A061STH8_9RHOB</name>
<dbReference type="SUPFAM" id="SSF52096">
    <property type="entry name" value="ClpP/crotonase"/>
    <property type="match status" value="1"/>
</dbReference>
<dbReference type="Pfam" id="PF02737">
    <property type="entry name" value="3HCDH_N"/>
    <property type="match status" value="1"/>
</dbReference>
<comment type="caution">
    <text evidence="17">The sequence shown here is derived from an EMBL/GenBank/DDBJ whole genome shotgun (WGS) entry which is preliminary data.</text>
</comment>
<evidence type="ECO:0000256" key="9">
    <source>
        <dbReference type="ARBA" id="ARBA00023140"/>
    </source>
</evidence>
<dbReference type="Proteomes" id="UP000027337">
    <property type="component" value="Unassembled WGS sequence"/>
</dbReference>
<feature type="domain" description="3-hydroxyacyl-CoA dehydrogenase C-terminal" evidence="15">
    <location>
        <begin position="602"/>
        <end position="687"/>
    </location>
</feature>
<evidence type="ECO:0000256" key="10">
    <source>
        <dbReference type="ARBA" id="ARBA00023235"/>
    </source>
</evidence>
<keyword evidence="12" id="KW-0511">Multifunctional enzyme</keyword>
<dbReference type="SUPFAM" id="SSF48179">
    <property type="entry name" value="6-phosphogluconate dehydrogenase C-terminal domain-like"/>
    <property type="match status" value="2"/>
</dbReference>
<evidence type="ECO:0000313" key="18">
    <source>
        <dbReference type="Proteomes" id="UP000027337"/>
    </source>
</evidence>
<keyword evidence="18" id="KW-1185">Reference proteome</keyword>
<evidence type="ECO:0000256" key="13">
    <source>
        <dbReference type="ARBA" id="ARBA00049556"/>
    </source>
</evidence>
<comment type="similarity">
    <text evidence="14">Belongs to the enoyl-CoA hydratase/isomerase family.</text>
</comment>
<dbReference type="Pfam" id="PF00725">
    <property type="entry name" value="3HCDH"/>
    <property type="match status" value="2"/>
</dbReference>
<evidence type="ECO:0000256" key="4">
    <source>
        <dbReference type="ARBA" id="ARBA00022832"/>
    </source>
</evidence>
<dbReference type="GO" id="GO:0070403">
    <property type="term" value="F:NAD+ binding"/>
    <property type="evidence" value="ECO:0007669"/>
    <property type="project" value="InterPro"/>
</dbReference>
<keyword evidence="6" id="KW-0560">Oxidoreductase</keyword>
<dbReference type="eggNOG" id="COG1024">
    <property type="taxonomic scope" value="Bacteria"/>
</dbReference>
<keyword evidence="4" id="KW-0276">Fatty acid metabolism</keyword>
<dbReference type="InterPro" id="IPR018376">
    <property type="entry name" value="Enoyl-CoA_hyd/isom_CS"/>
</dbReference>
<feature type="domain" description="3-hydroxyacyl-CoA dehydrogenase C-terminal" evidence="15">
    <location>
        <begin position="473"/>
        <end position="566"/>
    </location>
</feature>
<comment type="catalytic activity">
    <reaction evidence="13">
        <text>a (3S)-3-hydroxyacyl-CoA + NAD(+) = a 3-oxoacyl-CoA + NADH + H(+)</text>
        <dbReference type="Rhea" id="RHEA:22432"/>
        <dbReference type="ChEBI" id="CHEBI:15378"/>
        <dbReference type="ChEBI" id="CHEBI:57318"/>
        <dbReference type="ChEBI" id="CHEBI:57540"/>
        <dbReference type="ChEBI" id="CHEBI:57945"/>
        <dbReference type="ChEBI" id="CHEBI:90726"/>
        <dbReference type="EC" id="1.1.1.35"/>
    </reaction>
</comment>
<evidence type="ECO:0000256" key="11">
    <source>
        <dbReference type="ARBA" id="ARBA00023239"/>
    </source>
</evidence>
<evidence type="ECO:0000313" key="17">
    <source>
        <dbReference type="EMBL" id="KAJ04162.1"/>
    </source>
</evidence>
<evidence type="ECO:0000256" key="6">
    <source>
        <dbReference type="ARBA" id="ARBA00023002"/>
    </source>
</evidence>
<comment type="subcellular location">
    <subcellularLocation>
        <location evidence="1">Peroxisome</location>
    </subcellularLocation>
</comment>
<keyword evidence="5" id="KW-0442">Lipid degradation</keyword>
<dbReference type="AlphaFoldDB" id="A0A061STH8"/>
<dbReference type="GO" id="GO:0016853">
    <property type="term" value="F:isomerase activity"/>
    <property type="evidence" value="ECO:0007669"/>
    <property type="project" value="UniProtKB-KW"/>
</dbReference>
<dbReference type="Gene3D" id="3.40.50.720">
    <property type="entry name" value="NAD(P)-binding Rossmann-like Domain"/>
    <property type="match status" value="1"/>
</dbReference>
<dbReference type="UniPathway" id="UPA00659"/>
<evidence type="ECO:0000256" key="8">
    <source>
        <dbReference type="ARBA" id="ARBA00023098"/>
    </source>
</evidence>
<evidence type="ECO:0000256" key="12">
    <source>
        <dbReference type="ARBA" id="ARBA00023268"/>
    </source>
</evidence>
<dbReference type="EMBL" id="JEMU01000003">
    <property type="protein sequence ID" value="KAJ04162.1"/>
    <property type="molecule type" value="Genomic_DNA"/>
</dbReference>
<comment type="pathway">
    <text evidence="2">Lipid metabolism; fatty acid beta-oxidation.</text>
</comment>
<dbReference type="InterPro" id="IPR001753">
    <property type="entry name" value="Enoyl-CoA_hydra/iso"/>
</dbReference>
<evidence type="ECO:0000259" key="16">
    <source>
        <dbReference type="Pfam" id="PF02737"/>
    </source>
</evidence>
<dbReference type="CDD" id="cd06558">
    <property type="entry name" value="crotonase-like"/>
    <property type="match status" value="1"/>
</dbReference>
<dbReference type="STRING" id="83219.PM02_04895"/>
<evidence type="ECO:0000256" key="7">
    <source>
        <dbReference type="ARBA" id="ARBA00023027"/>
    </source>
</evidence>
<dbReference type="FunFam" id="3.40.50.720:FF:000009">
    <property type="entry name" value="Fatty oxidation complex, alpha subunit"/>
    <property type="match status" value="1"/>
</dbReference>
<evidence type="ECO:0000256" key="3">
    <source>
        <dbReference type="ARBA" id="ARBA00008750"/>
    </source>
</evidence>
<evidence type="ECO:0000256" key="5">
    <source>
        <dbReference type="ARBA" id="ARBA00022963"/>
    </source>
</evidence>
<dbReference type="Gene3D" id="3.90.226.10">
    <property type="entry name" value="2-enoyl-CoA Hydratase, Chain A, domain 1"/>
    <property type="match status" value="1"/>
</dbReference>
<evidence type="ECO:0000256" key="2">
    <source>
        <dbReference type="ARBA" id="ARBA00005005"/>
    </source>
</evidence>
<keyword evidence="9" id="KW-0576">Peroxisome</keyword>
<dbReference type="eggNOG" id="COG1250">
    <property type="taxonomic scope" value="Bacteria"/>
</dbReference>
<proteinExistence type="inferred from homology"/>
<dbReference type="Gene3D" id="1.10.1040.50">
    <property type="match status" value="1"/>
</dbReference>
<dbReference type="PROSITE" id="PS00166">
    <property type="entry name" value="ENOYL_COA_HYDRATASE"/>
    <property type="match status" value="1"/>
</dbReference>
<dbReference type="InterPro" id="IPR029045">
    <property type="entry name" value="ClpP/crotonase-like_dom_sf"/>
</dbReference>
<keyword evidence="11" id="KW-0456">Lyase</keyword>
<keyword evidence="8" id="KW-0443">Lipid metabolism</keyword>
<keyword evidence="7" id="KW-0520">NAD</keyword>
<dbReference type="GO" id="GO:0003857">
    <property type="term" value="F:(3S)-3-hydroxyacyl-CoA dehydrogenase (NAD+) activity"/>
    <property type="evidence" value="ECO:0007669"/>
    <property type="project" value="UniProtKB-EC"/>
</dbReference>
<dbReference type="InterPro" id="IPR036291">
    <property type="entry name" value="NAD(P)-bd_dom_sf"/>
</dbReference>
<protein>
    <submittedName>
        <fullName evidence="17">3-hydroxyacyl-CoA dehydrogenase</fullName>
    </submittedName>
</protein>
<dbReference type="InterPro" id="IPR008927">
    <property type="entry name" value="6-PGluconate_DH-like_C_sf"/>
</dbReference>
<evidence type="ECO:0000256" key="1">
    <source>
        <dbReference type="ARBA" id="ARBA00004275"/>
    </source>
</evidence>
<evidence type="ECO:0000256" key="14">
    <source>
        <dbReference type="RuleBase" id="RU003707"/>
    </source>
</evidence>
<feature type="domain" description="3-hydroxyacyl-CoA dehydrogenase NAD binding" evidence="16">
    <location>
        <begin position="292"/>
        <end position="468"/>
    </location>
</feature>
<accession>A0A061STH8</accession>
<dbReference type="Pfam" id="PF00378">
    <property type="entry name" value="ECH_1"/>
    <property type="match status" value="1"/>
</dbReference>
<dbReference type="GO" id="GO:0004300">
    <property type="term" value="F:enoyl-CoA hydratase activity"/>
    <property type="evidence" value="ECO:0007669"/>
    <property type="project" value="UniProtKB-ARBA"/>
</dbReference>
<gene>
    <name evidence="17" type="ORF">PM02_04895</name>
</gene>
<dbReference type="PANTHER" id="PTHR23309">
    <property type="entry name" value="3-HYDROXYACYL-COA DEHYROGENASE"/>
    <property type="match status" value="1"/>
</dbReference>
<reference evidence="17 18" key="1">
    <citation type="journal article" date="2014" name="Genome Announc.">
        <title>Draft Genome Sequences of Two Isolates of the Roseobacter Group, Sulfitobacter sp. Strains 3SOLIMAR09 and 1FIGIMAR09, from Harbors of Mallorca Island (Mediterranean Sea).</title>
        <authorList>
            <person name="Mas-Llado M."/>
            <person name="Pina-Villalonga J.M."/>
            <person name="Brunet-Galmes I."/>
            <person name="Nogales B."/>
            <person name="Bosch R."/>
        </authorList>
    </citation>
    <scope>NUCLEOTIDE SEQUENCE [LARGE SCALE GENOMIC DNA]</scope>
    <source>
        <strain evidence="17 18">1FIGIMAR09</strain>
    </source>
</reference>
<sequence>MSDKIAYSRHGDIAVLRIQNPPVNALSQAVRQGLSDGMARAEADDGVRAVLILGDGRAFIAGADITEFGKPPMEPNLPDLCTRIEASPLLVVASMHGVSLGGGLEVALCAHYRIAQPSARVGLPEVHLGILPGAGGTQRLPRLTGAEKAVEAITTGRHIKAPEALEMGIVDRVEEGDPEAVGLAYTQELLDQNAPRRSVSEMPAAEGIDWDATYDAVLKKGRGQISPATAVRAVQAASELPFAQGILRERELFMELMNTDQRKGMIHAFFNERAVSNLPELKGVEPRALQSIGVIGGGTMGAGIATAALLSGFGVVLIEMKDEFAATARDRIAGNLQGALKRGKINQAKYDALTTQTLTVSTNYDSLSDVDLVIEAVFEDMSVKREVFGKLDAACKSGCVLASNTSYLDVNEIAACTSRPADVIGLHFFSPAHVMKLLEVVVADQTAPDVVATGFALGKALGKVSVRAGVCDGFIGNRILATYRTAADHMVLDGATPYQIDKALTDFGFAMGPFAVADLAGLDIGWMTRKRKAPDRHPQERVPTYIDRLCEQGHFGQKTGEGYYVYEKGKRGGTPNPKIADLIAAEQQELGITPRPFTDQEIVRRYMCAMVNEAAKVVGEGIARRPLDVDMTLLFGYGFPRYWGGPMKWADIQGLPAVLADIESYAKEDAWFWEPAPLLKQLASEGRTFGDLNKEPLK</sequence>
<dbReference type="GO" id="GO:0006635">
    <property type="term" value="P:fatty acid beta-oxidation"/>
    <property type="evidence" value="ECO:0007669"/>
    <property type="project" value="UniProtKB-UniPathway"/>
</dbReference>
<dbReference type="InterPro" id="IPR006176">
    <property type="entry name" value="3-OHacyl-CoA_DH_NAD-bd"/>
</dbReference>
<dbReference type="InterPro" id="IPR006108">
    <property type="entry name" value="3HC_DH_C"/>
</dbReference>